<dbReference type="InterPro" id="IPR039207">
    <property type="entry name" value="MMTAG2-like"/>
</dbReference>
<comment type="caution">
    <text evidence="3">The sequence shown here is derived from an EMBL/GenBank/DDBJ whole genome shotgun (WGS) entry which is preliminary data.</text>
</comment>
<sequence length="252" mass="30432">MPRRGKPEVEKIREGNRGGLGLFRWENIKEDKHREIYLGNTVKCAVGRWQKNKNLNWFNEQKVTGESQVELDEIAEIKRKETEAMMEALGLKKAEDTVINQQDMAKIVKNELPEQVVDEKIVVGAKRHKRTEERKRERSRSRERRKDRSRSRERRRGRSGSRERKSGRSSDRSMKGHSSNDYSAERKYRAERRPDQSPDNRRERDVSRERSRSPRRDRSSERKYRDYSPSRKHDRSKRYREYSPNERDRKRY</sequence>
<dbReference type="InterPro" id="IPR019315">
    <property type="entry name" value="MMTA2_N"/>
</dbReference>
<dbReference type="PANTHER" id="PTHR14580:SF0">
    <property type="entry name" value="MULTIPLE MYELOMA TUMOR-ASSOCIATED PROTEIN 2"/>
    <property type="match status" value="1"/>
</dbReference>
<feature type="region of interest" description="Disordered" evidence="1">
    <location>
        <begin position="126"/>
        <end position="252"/>
    </location>
</feature>
<organism evidence="3 4">
    <name type="scientific">Boothiomyces macroporosus</name>
    <dbReference type="NCBI Taxonomy" id="261099"/>
    <lineage>
        <taxon>Eukaryota</taxon>
        <taxon>Fungi</taxon>
        <taxon>Fungi incertae sedis</taxon>
        <taxon>Chytridiomycota</taxon>
        <taxon>Chytridiomycota incertae sedis</taxon>
        <taxon>Chytridiomycetes</taxon>
        <taxon>Rhizophydiales</taxon>
        <taxon>Terramycetaceae</taxon>
        <taxon>Boothiomyces</taxon>
    </lineage>
</organism>
<keyword evidence="4" id="KW-1185">Reference proteome</keyword>
<feature type="compositionally biased region" description="Basic and acidic residues" evidence="1">
    <location>
        <begin position="160"/>
        <end position="174"/>
    </location>
</feature>
<evidence type="ECO:0000313" key="3">
    <source>
        <dbReference type="EMBL" id="KAJ3262007.1"/>
    </source>
</evidence>
<evidence type="ECO:0000256" key="1">
    <source>
        <dbReference type="SAM" id="MobiDB-lite"/>
    </source>
</evidence>
<dbReference type="Proteomes" id="UP001210925">
    <property type="component" value="Unassembled WGS sequence"/>
</dbReference>
<evidence type="ECO:0000313" key="4">
    <source>
        <dbReference type="Proteomes" id="UP001210925"/>
    </source>
</evidence>
<feature type="compositionally biased region" description="Basic residues" evidence="1">
    <location>
        <begin position="137"/>
        <end position="159"/>
    </location>
</feature>
<evidence type="ECO:0000259" key="2">
    <source>
        <dbReference type="Pfam" id="PF10159"/>
    </source>
</evidence>
<proteinExistence type="predicted"/>
<dbReference type="PANTHER" id="PTHR14580">
    <property type="entry name" value="MULTIPLE MYELOMA TUMOR-ASSOCIATED PROTEIN 2 FAMILY MEMBER"/>
    <property type="match status" value="1"/>
</dbReference>
<feature type="compositionally biased region" description="Basic and acidic residues" evidence="1">
    <location>
        <begin position="239"/>
        <end position="252"/>
    </location>
</feature>
<dbReference type="EMBL" id="JADGKB010000003">
    <property type="protein sequence ID" value="KAJ3262007.1"/>
    <property type="molecule type" value="Genomic_DNA"/>
</dbReference>
<dbReference type="AlphaFoldDB" id="A0AAD5UM70"/>
<feature type="compositionally biased region" description="Basic and acidic residues" evidence="1">
    <location>
        <begin position="183"/>
        <end position="231"/>
    </location>
</feature>
<protein>
    <recommendedName>
        <fullName evidence="2">Multiple myeloma tumor-associated protein 2-like N-terminal domain-containing protein</fullName>
    </recommendedName>
</protein>
<reference evidence="3" key="1">
    <citation type="submission" date="2020-05" db="EMBL/GenBank/DDBJ databases">
        <title>Phylogenomic resolution of chytrid fungi.</title>
        <authorList>
            <person name="Stajich J.E."/>
            <person name="Amses K."/>
            <person name="Simmons R."/>
            <person name="Seto K."/>
            <person name="Myers J."/>
            <person name="Bonds A."/>
            <person name="Quandt C.A."/>
            <person name="Barry K."/>
            <person name="Liu P."/>
            <person name="Grigoriev I."/>
            <person name="Longcore J.E."/>
            <person name="James T.Y."/>
        </authorList>
    </citation>
    <scope>NUCLEOTIDE SEQUENCE</scope>
    <source>
        <strain evidence="3">PLAUS21</strain>
    </source>
</reference>
<feature type="domain" description="Multiple myeloma tumor-associated protein 2-like N-terminal" evidence="2">
    <location>
        <begin position="15"/>
        <end position="90"/>
    </location>
</feature>
<name>A0AAD5UM70_9FUNG</name>
<gene>
    <name evidence="3" type="ORF">HK103_003850</name>
</gene>
<accession>A0AAD5UM70</accession>
<dbReference type="Pfam" id="PF10159">
    <property type="entry name" value="MMtag"/>
    <property type="match status" value="1"/>
</dbReference>